<dbReference type="InterPro" id="IPR031157">
    <property type="entry name" value="G_TR_CS"/>
</dbReference>
<evidence type="ECO:0000313" key="5">
    <source>
        <dbReference type="EMBL" id="GAI49672.1"/>
    </source>
</evidence>
<dbReference type="Pfam" id="PF00009">
    <property type="entry name" value="GTP_EFTU"/>
    <property type="match status" value="1"/>
</dbReference>
<sequence length="160" mass="18065">MKAVLDVKDKLAMRIFPLEKIRNIGIIAHIDAGKTTATERILYHTGHTYKIGGVDEGTAVMDWMQQERERGITITSAATTCQWHEHRINIIDTPGHVDFTAEVERSLRVLDGGVVILDAVAGVEAQSETVWRQADKYKVARICFINKMDRVGADYYHTIR</sequence>
<dbReference type="SUPFAM" id="SSF52540">
    <property type="entry name" value="P-loop containing nucleoside triphosphate hydrolases"/>
    <property type="match status" value="1"/>
</dbReference>
<feature type="non-terminal residue" evidence="5">
    <location>
        <position position="160"/>
    </location>
</feature>
<dbReference type="PANTHER" id="PTHR43261">
    <property type="entry name" value="TRANSLATION ELONGATION FACTOR G-RELATED"/>
    <property type="match status" value="1"/>
</dbReference>
<proteinExistence type="predicted"/>
<comment type="caution">
    <text evidence="5">The sequence shown here is derived from an EMBL/GenBank/DDBJ whole genome shotgun (WGS) entry which is preliminary data.</text>
</comment>
<dbReference type="PROSITE" id="PS51722">
    <property type="entry name" value="G_TR_2"/>
    <property type="match status" value="1"/>
</dbReference>
<dbReference type="GO" id="GO:0003924">
    <property type="term" value="F:GTPase activity"/>
    <property type="evidence" value="ECO:0007669"/>
    <property type="project" value="InterPro"/>
</dbReference>
<dbReference type="InterPro" id="IPR027417">
    <property type="entry name" value="P-loop_NTPase"/>
</dbReference>
<dbReference type="PROSITE" id="PS00301">
    <property type="entry name" value="G_TR_1"/>
    <property type="match status" value="1"/>
</dbReference>
<dbReference type="Gene3D" id="3.40.50.300">
    <property type="entry name" value="P-loop containing nucleotide triphosphate hydrolases"/>
    <property type="match status" value="1"/>
</dbReference>
<organism evidence="5">
    <name type="scientific">marine sediment metagenome</name>
    <dbReference type="NCBI Taxonomy" id="412755"/>
    <lineage>
        <taxon>unclassified sequences</taxon>
        <taxon>metagenomes</taxon>
        <taxon>ecological metagenomes</taxon>
    </lineage>
</organism>
<dbReference type="NCBIfam" id="TIGR00231">
    <property type="entry name" value="small_GTP"/>
    <property type="match status" value="1"/>
</dbReference>
<dbReference type="EMBL" id="BARV01034699">
    <property type="protein sequence ID" value="GAI49672.1"/>
    <property type="molecule type" value="Genomic_DNA"/>
</dbReference>
<reference evidence="5" key="1">
    <citation type="journal article" date="2014" name="Front. Microbiol.">
        <title>High frequency of phylogenetically diverse reductive dehalogenase-homologous genes in deep subseafloor sedimentary metagenomes.</title>
        <authorList>
            <person name="Kawai M."/>
            <person name="Futagami T."/>
            <person name="Toyoda A."/>
            <person name="Takaki Y."/>
            <person name="Nishi S."/>
            <person name="Hori S."/>
            <person name="Arai W."/>
            <person name="Tsubouchi T."/>
            <person name="Morono Y."/>
            <person name="Uchiyama I."/>
            <person name="Ito T."/>
            <person name="Fujiyama A."/>
            <person name="Inagaki F."/>
            <person name="Takami H."/>
        </authorList>
    </citation>
    <scope>NUCLEOTIDE SEQUENCE</scope>
    <source>
        <strain evidence="5">Expedition CK06-06</strain>
    </source>
</reference>
<keyword evidence="2" id="KW-0648">Protein biosynthesis</keyword>
<keyword evidence="1" id="KW-0547">Nucleotide-binding</keyword>
<protein>
    <recommendedName>
        <fullName evidence="4">Tr-type G domain-containing protein</fullName>
    </recommendedName>
</protein>
<dbReference type="PRINTS" id="PR00315">
    <property type="entry name" value="ELONGATNFCT"/>
</dbReference>
<evidence type="ECO:0000256" key="3">
    <source>
        <dbReference type="ARBA" id="ARBA00023134"/>
    </source>
</evidence>
<feature type="domain" description="Tr-type G" evidence="4">
    <location>
        <begin position="19"/>
        <end position="160"/>
    </location>
</feature>
<evidence type="ECO:0000256" key="1">
    <source>
        <dbReference type="ARBA" id="ARBA00022741"/>
    </source>
</evidence>
<dbReference type="InterPro" id="IPR005225">
    <property type="entry name" value="Small_GTP-bd"/>
</dbReference>
<dbReference type="GO" id="GO:0032790">
    <property type="term" value="P:ribosome disassembly"/>
    <property type="evidence" value="ECO:0007669"/>
    <property type="project" value="TreeGrafter"/>
</dbReference>
<dbReference type="PANTHER" id="PTHR43261:SF1">
    <property type="entry name" value="RIBOSOME-RELEASING FACTOR 2, MITOCHONDRIAL"/>
    <property type="match status" value="1"/>
</dbReference>
<dbReference type="InterPro" id="IPR000795">
    <property type="entry name" value="T_Tr_GTP-bd_dom"/>
</dbReference>
<keyword evidence="3" id="KW-0342">GTP-binding</keyword>
<dbReference type="GO" id="GO:0006412">
    <property type="term" value="P:translation"/>
    <property type="evidence" value="ECO:0007669"/>
    <property type="project" value="UniProtKB-KW"/>
</dbReference>
<dbReference type="AlphaFoldDB" id="X1P050"/>
<evidence type="ECO:0000259" key="4">
    <source>
        <dbReference type="PROSITE" id="PS51722"/>
    </source>
</evidence>
<gene>
    <name evidence="5" type="ORF">S06H3_54274</name>
</gene>
<name>X1P050_9ZZZZ</name>
<dbReference type="GO" id="GO:0005525">
    <property type="term" value="F:GTP binding"/>
    <property type="evidence" value="ECO:0007669"/>
    <property type="project" value="UniProtKB-KW"/>
</dbReference>
<evidence type="ECO:0000256" key="2">
    <source>
        <dbReference type="ARBA" id="ARBA00022917"/>
    </source>
</evidence>
<accession>X1P050</accession>